<keyword evidence="4" id="KW-0547">Nucleotide-binding</keyword>
<dbReference type="OrthoDB" id="1890790at2759"/>
<evidence type="ECO:0000256" key="1">
    <source>
        <dbReference type="ARBA" id="ARBA00001436"/>
    </source>
</evidence>
<dbReference type="GO" id="GO:0004383">
    <property type="term" value="F:guanylate cyclase activity"/>
    <property type="evidence" value="ECO:0007669"/>
    <property type="project" value="UniProtKB-EC"/>
</dbReference>
<dbReference type="AlphaFoldDB" id="A0A0C2HDS2"/>
<evidence type="ECO:0000256" key="2">
    <source>
        <dbReference type="ARBA" id="ARBA00004370"/>
    </source>
</evidence>
<dbReference type="GO" id="GO:0005886">
    <property type="term" value="C:plasma membrane"/>
    <property type="evidence" value="ECO:0007669"/>
    <property type="project" value="TreeGrafter"/>
</dbReference>
<dbReference type="GO" id="GO:0007168">
    <property type="term" value="P:receptor guanylyl cyclase signaling pathway"/>
    <property type="evidence" value="ECO:0007669"/>
    <property type="project" value="TreeGrafter"/>
</dbReference>
<evidence type="ECO:0000256" key="6">
    <source>
        <dbReference type="ARBA" id="ARBA00023136"/>
    </source>
</evidence>
<protein>
    <recommendedName>
        <fullName evidence="10">Guanylate cyclase domain-containing protein</fullName>
    </recommendedName>
</protein>
<feature type="compositionally biased region" description="Basic and acidic residues" evidence="9">
    <location>
        <begin position="92"/>
        <end position="103"/>
    </location>
</feature>
<keyword evidence="8" id="KW-0456">Lyase</keyword>
<dbReference type="GO" id="GO:0001653">
    <property type="term" value="F:peptide receptor activity"/>
    <property type="evidence" value="ECO:0007669"/>
    <property type="project" value="TreeGrafter"/>
</dbReference>
<dbReference type="GO" id="GO:0004016">
    <property type="term" value="F:adenylate cyclase activity"/>
    <property type="evidence" value="ECO:0007669"/>
    <property type="project" value="TreeGrafter"/>
</dbReference>
<dbReference type="PANTHER" id="PTHR11920">
    <property type="entry name" value="GUANYLYL CYCLASE"/>
    <property type="match status" value="1"/>
</dbReference>
<proteinExistence type="predicted"/>
<evidence type="ECO:0000256" key="3">
    <source>
        <dbReference type="ARBA" id="ARBA00022692"/>
    </source>
</evidence>
<reference evidence="11 12" key="1">
    <citation type="submission" date="2013-12" db="EMBL/GenBank/DDBJ databases">
        <title>Draft genome of the parsitic nematode Ancylostoma duodenale.</title>
        <authorList>
            <person name="Mitreva M."/>
        </authorList>
    </citation>
    <scope>NUCLEOTIDE SEQUENCE [LARGE SCALE GENOMIC DNA]</scope>
    <source>
        <strain evidence="11 12">Zhejiang</strain>
    </source>
</reference>
<name>A0A0C2HDS2_9BILA</name>
<keyword evidence="3" id="KW-0812">Transmembrane</keyword>
<sequence length="117" mass="13501">MSVRFMEYVESFKITSLPREKVQLRIGVNSAGKIHISKSSFILLQEHYGDSYDTESRGDVIIKGKGVMETFWVHGRCARHWDNNLHSSQFGERKSESIMHKSIEQTSPTHSRNQVCM</sequence>
<dbReference type="Pfam" id="PF00211">
    <property type="entry name" value="Guanylate_cyc"/>
    <property type="match status" value="1"/>
</dbReference>
<dbReference type="InterPro" id="IPR001054">
    <property type="entry name" value="A/G_cyclase"/>
</dbReference>
<comment type="subcellular location">
    <subcellularLocation>
        <location evidence="2">Membrane</location>
    </subcellularLocation>
</comment>
<evidence type="ECO:0000256" key="8">
    <source>
        <dbReference type="ARBA" id="ARBA00023239"/>
    </source>
</evidence>
<evidence type="ECO:0000313" key="12">
    <source>
        <dbReference type="Proteomes" id="UP000054047"/>
    </source>
</evidence>
<evidence type="ECO:0000256" key="5">
    <source>
        <dbReference type="ARBA" id="ARBA00022989"/>
    </source>
</evidence>
<dbReference type="Gene3D" id="3.30.70.1230">
    <property type="entry name" value="Nucleotide cyclase"/>
    <property type="match status" value="1"/>
</dbReference>
<keyword evidence="5" id="KW-1133">Transmembrane helix</keyword>
<dbReference type="SUPFAM" id="SSF55073">
    <property type="entry name" value="Nucleotide cyclase"/>
    <property type="match status" value="1"/>
</dbReference>
<dbReference type="InterPro" id="IPR029787">
    <property type="entry name" value="Nucleotide_cyclase"/>
</dbReference>
<dbReference type="Proteomes" id="UP000054047">
    <property type="component" value="Unassembled WGS sequence"/>
</dbReference>
<evidence type="ECO:0000313" key="11">
    <source>
        <dbReference type="EMBL" id="KIH67696.1"/>
    </source>
</evidence>
<evidence type="ECO:0000259" key="10">
    <source>
        <dbReference type="Pfam" id="PF00211"/>
    </source>
</evidence>
<organism evidence="11 12">
    <name type="scientific">Ancylostoma duodenale</name>
    <dbReference type="NCBI Taxonomy" id="51022"/>
    <lineage>
        <taxon>Eukaryota</taxon>
        <taxon>Metazoa</taxon>
        <taxon>Ecdysozoa</taxon>
        <taxon>Nematoda</taxon>
        <taxon>Chromadorea</taxon>
        <taxon>Rhabditida</taxon>
        <taxon>Rhabditina</taxon>
        <taxon>Rhabditomorpha</taxon>
        <taxon>Strongyloidea</taxon>
        <taxon>Ancylostomatidae</taxon>
        <taxon>Ancylostomatinae</taxon>
        <taxon>Ancylostoma</taxon>
    </lineage>
</organism>
<accession>A0A0C2HDS2</accession>
<dbReference type="InterPro" id="IPR050401">
    <property type="entry name" value="Cyclic_nucleotide_synthase"/>
</dbReference>
<evidence type="ECO:0000256" key="7">
    <source>
        <dbReference type="ARBA" id="ARBA00023180"/>
    </source>
</evidence>
<comment type="catalytic activity">
    <reaction evidence="1">
        <text>GTP = 3',5'-cyclic GMP + diphosphate</text>
        <dbReference type="Rhea" id="RHEA:13665"/>
        <dbReference type="ChEBI" id="CHEBI:33019"/>
        <dbReference type="ChEBI" id="CHEBI:37565"/>
        <dbReference type="ChEBI" id="CHEBI:57746"/>
        <dbReference type="EC" id="4.6.1.2"/>
    </reaction>
</comment>
<dbReference type="GO" id="GO:0035556">
    <property type="term" value="P:intracellular signal transduction"/>
    <property type="evidence" value="ECO:0007669"/>
    <property type="project" value="InterPro"/>
</dbReference>
<evidence type="ECO:0000256" key="9">
    <source>
        <dbReference type="SAM" id="MobiDB-lite"/>
    </source>
</evidence>
<dbReference type="PANTHER" id="PTHR11920:SF495">
    <property type="entry name" value="RECEPTOR-TYPE GUANYLATE CYCLASE GCY-7"/>
    <property type="match status" value="1"/>
</dbReference>
<keyword evidence="7" id="KW-0325">Glycoprotein</keyword>
<feature type="compositionally biased region" description="Polar residues" evidence="9">
    <location>
        <begin position="104"/>
        <end position="117"/>
    </location>
</feature>
<evidence type="ECO:0000256" key="4">
    <source>
        <dbReference type="ARBA" id="ARBA00022741"/>
    </source>
</evidence>
<dbReference type="GO" id="GO:0000166">
    <property type="term" value="F:nucleotide binding"/>
    <property type="evidence" value="ECO:0007669"/>
    <property type="project" value="UniProtKB-KW"/>
</dbReference>
<keyword evidence="12" id="KW-1185">Reference proteome</keyword>
<keyword evidence="6" id="KW-0472">Membrane</keyword>
<feature type="domain" description="Guanylate cyclase" evidence="10">
    <location>
        <begin position="31"/>
        <end position="75"/>
    </location>
</feature>
<feature type="region of interest" description="Disordered" evidence="9">
    <location>
        <begin position="92"/>
        <end position="117"/>
    </location>
</feature>
<gene>
    <name evidence="11" type="ORF">ANCDUO_01969</name>
</gene>
<dbReference type="EMBL" id="KN726599">
    <property type="protein sequence ID" value="KIH67696.1"/>
    <property type="molecule type" value="Genomic_DNA"/>
</dbReference>